<evidence type="ECO:0000313" key="1">
    <source>
        <dbReference type="EMBL" id="WAC03768.1"/>
    </source>
</evidence>
<proteinExistence type="predicted"/>
<organism evidence="1 2">
    <name type="scientific">Lacinutrix neustonica</name>
    <dbReference type="NCBI Taxonomy" id="2980107"/>
    <lineage>
        <taxon>Bacteria</taxon>
        <taxon>Pseudomonadati</taxon>
        <taxon>Bacteroidota</taxon>
        <taxon>Flavobacteriia</taxon>
        <taxon>Flavobacteriales</taxon>
        <taxon>Flavobacteriaceae</taxon>
        <taxon>Lacinutrix</taxon>
    </lineage>
</organism>
<evidence type="ECO:0008006" key="3">
    <source>
        <dbReference type="Google" id="ProtNLM"/>
    </source>
</evidence>
<name>A0A9E8SEP3_9FLAO</name>
<reference evidence="1" key="1">
    <citation type="submission" date="2022-11" db="EMBL/GenBank/DDBJ databases">
        <title>Lacinutrix neustonica HL-RS19T sp. nov., isolated from the surface microlayer sample of brackish Lake Shihwa.</title>
        <authorList>
            <person name="Choi J.Y."/>
            <person name="Hwang C.Y."/>
        </authorList>
    </citation>
    <scope>NUCLEOTIDE SEQUENCE</scope>
    <source>
        <strain evidence="1">HL-RS19</strain>
    </source>
</reference>
<dbReference type="KEGG" id="lnu:N7U66_10310"/>
<keyword evidence="2" id="KW-1185">Reference proteome</keyword>
<dbReference type="EMBL" id="CP113088">
    <property type="protein sequence ID" value="WAC03768.1"/>
    <property type="molecule type" value="Genomic_DNA"/>
</dbReference>
<dbReference type="SUPFAM" id="SSF53335">
    <property type="entry name" value="S-adenosyl-L-methionine-dependent methyltransferases"/>
    <property type="match status" value="1"/>
</dbReference>
<protein>
    <recommendedName>
        <fullName evidence="3">Methyltransferase</fullName>
    </recommendedName>
</protein>
<evidence type="ECO:0000313" key="2">
    <source>
        <dbReference type="Proteomes" id="UP001164705"/>
    </source>
</evidence>
<sequence length="111" mass="12851">MNWKVKAFLQKILSTTPLGDYLNHLPATLNRNHHYHVTLYQTHECVRKFSYCNIDLSSHKTALEIGTGYSLVSSIILSLLGFQKIVTVDITKDIKFSTYKKQGYYLDHPKF</sequence>
<dbReference type="RefSeq" id="WP_267678403.1">
    <property type="nucleotide sequence ID" value="NZ_CP113088.1"/>
</dbReference>
<dbReference type="InterPro" id="IPR029063">
    <property type="entry name" value="SAM-dependent_MTases_sf"/>
</dbReference>
<dbReference type="AlphaFoldDB" id="A0A9E8SEP3"/>
<gene>
    <name evidence="1" type="ORF">N7U66_10310</name>
</gene>
<accession>A0A9E8SEP3</accession>
<dbReference type="Proteomes" id="UP001164705">
    <property type="component" value="Chromosome"/>
</dbReference>